<evidence type="ECO:0000256" key="1">
    <source>
        <dbReference type="SAM" id="MobiDB-lite"/>
    </source>
</evidence>
<name>A0A8H7IJR5_9AGAM</name>
<dbReference type="EMBL" id="JACYCF010000003">
    <property type="protein sequence ID" value="KAF8758318.1"/>
    <property type="molecule type" value="Genomic_DNA"/>
</dbReference>
<feature type="region of interest" description="Disordered" evidence="1">
    <location>
        <begin position="231"/>
        <end position="263"/>
    </location>
</feature>
<accession>A0A8H7IJR5</accession>
<reference evidence="2" key="1">
    <citation type="submission" date="2020-09" db="EMBL/GenBank/DDBJ databases">
        <title>Comparative genome analyses of four rice-infecting Rhizoctonia solani isolates reveal extensive enrichment of homogalacturonan modification genes.</title>
        <authorList>
            <person name="Lee D.-Y."/>
            <person name="Jeon J."/>
            <person name="Kim K.-T."/>
            <person name="Cheong K."/>
            <person name="Song H."/>
            <person name="Choi G."/>
            <person name="Ko J."/>
            <person name="Opiyo S.O."/>
            <person name="Zuo S."/>
            <person name="Madhav S."/>
            <person name="Lee Y.-H."/>
            <person name="Wang G.-L."/>
        </authorList>
    </citation>
    <scope>NUCLEOTIDE SEQUENCE</scope>
    <source>
        <strain evidence="2">AG1-IA B2</strain>
    </source>
</reference>
<feature type="compositionally biased region" description="Polar residues" evidence="1">
    <location>
        <begin position="554"/>
        <end position="563"/>
    </location>
</feature>
<proteinExistence type="predicted"/>
<comment type="caution">
    <text evidence="2">The sequence shown here is derived from an EMBL/GenBank/DDBJ whole genome shotgun (WGS) entry which is preliminary data.</text>
</comment>
<evidence type="ECO:0000313" key="2">
    <source>
        <dbReference type="EMBL" id="KAF8758318.1"/>
    </source>
</evidence>
<feature type="region of interest" description="Disordered" evidence="1">
    <location>
        <begin position="376"/>
        <end position="415"/>
    </location>
</feature>
<feature type="compositionally biased region" description="Low complexity" evidence="1">
    <location>
        <begin position="442"/>
        <end position="462"/>
    </location>
</feature>
<gene>
    <name evidence="2" type="ORF">RHS01_02964</name>
</gene>
<feature type="compositionally biased region" description="Polar residues" evidence="1">
    <location>
        <begin position="239"/>
        <end position="248"/>
    </location>
</feature>
<sequence length="597" mass="64693">MSSQRRDFRRMLYRLDLATSYPSIPALIQHFMDETALDGVVEVKMGRDVNAIALFGPASVPSSVFTAEEQGGLPRNLNDPLAFLDMPGMVVKKRYPPRTTLVWVFALTSREQTLFEKLSPLSSPVSPYGTAHSTTEASPSVLASGSTPSSGGQGSAFEDLSVIQYTQSPAAYPHADNKAPILTEIHRRPQELRAEAATSLVPTQPEAWNPASGYSDLQPLLVPPSWGSSFSSEAWSEHPGSSWQSDSAPASYDYPTSHPSRGKACRRHHTVFTNIHAAMTARSGETPATSYESPGAGFQEDNRAVNWEARYPYLGALGVPPSEAFSYSPIPHDRSSEMRASEFDQRPRTETVAIFPRALKPTNSLAAFYQRIHPVSPNLGVPGSSRSVSAALPRSRVRLRSNSPEPAGEASIRGAKRLKVNPGILSSTHFKPVDVASPPPISAGSSSSASRSLKSRVSSTVRPASSTHRSHQTASPTEVTQDQQEADSSLLEILSRPAPYKRMLGYAARQHDGSIVAYELDDSVAQLLSMIRMELGRRAARRQRESNLRGTVGHDQTATTNTYGEHGIPQQPQGSDSRTGPFRGAISRPAWQGCVIA</sequence>
<organism evidence="2 3">
    <name type="scientific">Rhizoctonia solani</name>
    <dbReference type="NCBI Taxonomy" id="456999"/>
    <lineage>
        <taxon>Eukaryota</taxon>
        <taxon>Fungi</taxon>
        <taxon>Dikarya</taxon>
        <taxon>Basidiomycota</taxon>
        <taxon>Agaricomycotina</taxon>
        <taxon>Agaricomycetes</taxon>
        <taxon>Cantharellales</taxon>
        <taxon>Ceratobasidiaceae</taxon>
        <taxon>Rhizoctonia</taxon>
    </lineage>
</organism>
<feature type="region of interest" description="Disordered" evidence="1">
    <location>
        <begin position="120"/>
        <end position="155"/>
    </location>
</feature>
<feature type="compositionally biased region" description="Polar residues" evidence="1">
    <location>
        <begin position="463"/>
        <end position="487"/>
    </location>
</feature>
<feature type="compositionally biased region" description="Polar residues" evidence="1">
    <location>
        <begin position="120"/>
        <end position="143"/>
    </location>
</feature>
<evidence type="ECO:0000313" key="3">
    <source>
        <dbReference type="Proteomes" id="UP000614334"/>
    </source>
</evidence>
<feature type="region of interest" description="Disordered" evidence="1">
    <location>
        <begin position="542"/>
        <end position="586"/>
    </location>
</feature>
<protein>
    <submittedName>
        <fullName evidence="2">Uncharacterized protein</fullName>
    </submittedName>
</protein>
<dbReference type="Proteomes" id="UP000614334">
    <property type="component" value="Unassembled WGS sequence"/>
</dbReference>
<feature type="region of interest" description="Disordered" evidence="1">
    <location>
        <begin position="428"/>
        <end position="487"/>
    </location>
</feature>
<dbReference type="AlphaFoldDB" id="A0A8H7IJR5"/>